<evidence type="ECO:0000313" key="3">
    <source>
        <dbReference type="Proteomes" id="UP000026960"/>
    </source>
</evidence>
<evidence type="ECO:0000313" key="2">
    <source>
        <dbReference type="EnsemblPlants" id="OBART09G02640.1"/>
    </source>
</evidence>
<dbReference type="HOGENOM" id="CLU_055353_0_0_1"/>
<feature type="region of interest" description="Disordered" evidence="1">
    <location>
        <begin position="1"/>
        <end position="38"/>
    </location>
</feature>
<name>A0A0D3H4A3_9ORYZ</name>
<sequence>MAVKMERKLSSKLPEIHSETPQMTGAEKKGKMGCPYSMPSSIARHSSFPVSRWYEKRPNPKEAMNTLPPWNRVEHLLHAHVPLQHPPVVAPLAAPTHPELKPLVLQRADAQPPVHRHLPDTVLVVGAWFPHHGRRPQEGELQRGGVQSERAGVVADVPVEAPGGAHGEVLRPVGVELDGDVPRPRQRAPAAHAVAVRGDPGARAVVVDGNADGLEAQPAVAGIIRLGLAGEECGADNPTAEERRRVEPGVAAGDGVADEEGAVVVVEEEEAEVGVVELEVGGVGEEVEGEARRGGGEGVEGGDDGGRAWAGRVAFGWHRDYRSGVVEVAEEGSGRGGEKAARQAAAGHGGAAAGQRRHRPAVASAERGVGFSVLSSAFGFCRAQEREREREGEREYAKSGQPECRTHMCSTSD</sequence>
<protein>
    <submittedName>
        <fullName evidence="2">Uncharacterized protein</fullName>
    </submittedName>
</protein>
<dbReference type="eggNOG" id="ENOG502R517">
    <property type="taxonomic scope" value="Eukaryota"/>
</dbReference>
<dbReference type="PaxDb" id="65489-OBART09G02640.1"/>
<dbReference type="AlphaFoldDB" id="A0A0D3H4A3"/>
<organism evidence="2">
    <name type="scientific">Oryza barthii</name>
    <dbReference type="NCBI Taxonomy" id="65489"/>
    <lineage>
        <taxon>Eukaryota</taxon>
        <taxon>Viridiplantae</taxon>
        <taxon>Streptophyta</taxon>
        <taxon>Embryophyta</taxon>
        <taxon>Tracheophyta</taxon>
        <taxon>Spermatophyta</taxon>
        <taxon>Magnoliopsida</taxon>
        <taxon>Liliopsida</taxon>
        <taxon>Poales</taxon>
        <taxon>Poaceae</taxon>
        <taxon>BOP clade</taxon>
        <taxon>Oryzoideae</taxon>
        <taxon>Oryzeae</taxon>
        <taxon>Oryzinae</taxon>
        <taxon>Oryza</taxon>
    </lineage>
</organism>
<feature type="compositionally biased region" description="Basic and acidic residues" evidence="1">
    <location>
        <begin position="332"/>
        <end position="341"/>
    </location>
</feature>
<accession>A0A0D3H4A3</accession>
<keyword evidence="3" id="KW-1185">Reference proteome</keyword>
<proteinExistence type="predicted"/>
<feature type="region of interest" description="Disordered" evidence="1">
    <location>
        <begin position="384"/>
        <end position="413"/>
    </location>
</feature>
<reference evidence="2" key="1">
    <citation type="journal article" date="2009" name="Rice">
        <title>De Novo Next Generation Sequencing of Plant Genomes.</title>
        <authorList>
            <person name="Rounsley S."/>
            <person name="Marri P.R."/>
            <person name="Yu Y."/>
            <person name="He R."/>
            <person name="Sisneros N."/>
            <person name="Goicoechea J.L."/>
            <person name="Lee S.J."/>
            <person name="Angelova A."/>
            <person name="Kudrna D."/>
            <person name="Luo M."/>
            <person name="Affourtit J."/>
            <person name="Desany B."/>
            <person name="Knight J."/>
            <person name="Niazi F."/>
            <person name="Egholm M."/>
            <person name="Wing R.A."/>
        </authorList>
    </citation>
    <scope>NUCLEOTIDE SEQUENCE [LARGE SCALE GENOMIC DNA]</scope>
    <source>
        <strain evidence="2">cv. IRGC 105608</strain>
    </source>
</reference>
<feature type="region of interest" description="Disordered" evidence="1">
    <location>
        <begin position="286"/>
        <end position="305"/>
    </location>
</feature>
<dbReference type="Gramene" id="OBART09G02640.1">
    <property type="protein sequence ID" value="OBART09G02640.1"/>
    <property type="gene ID" value="OBART09G02640"/>
</dbReference>
<feature type="compositionally biased region" description="Basic and acidic residues" evidence="1">
    <location>
        <begin position="1"/>
        <end position="18"/>
    </location>
</feature>
<feature type="region of interest" description="Disordered" evidence="1">
    <location>
        <begin position="330"/>
        <end position="358"/>
    </location>
</feature>
<evidence type="ECO:0000256" key="1">
    <source>
        <dbReference type="SAM" id="MobiDB-lite"/>
    </source>
</evidence>
<reference evidence="2" key="2">
    <citation type="submission" date="2015-03" db="UniProtKB">
        <authorList>
            <consortium name="EnsemblPlants"/>
        </authorList>
    </citation>
    <scope>IDENTIFICATION</scope>
</reference>
<dbReference type="EnsemblPlants" id="OBART09G02640.1">
    <property type="protein sequence ID" value="OBART09G02640.1"/>
    <property type="gene ID" value="OBART09G02640"/>
</dbReference>
<dbReference type="Proteomes" id="UP000026960">
    <property type="component" value="Chromosome 9"/>
</dbReference>
<feature type="compositionally biased region" description="Basic and acidic residues" evidence="1">
    <location>
        <begin position="384"/>
        <end position="397"/>
    </location>
</feature>